<feature type="binding site" evidence="6">
    <location>
        <position position="786"/>
    </location>
    <ligand>
        <name>Zn(2+)</name>
        <dbReference type="ChEBI" id="CHEBI:29105"/>
        <label>2</label>
    </ligand>
</feature>
<sequence>MDEIKDNYKTTFKTFFMDVIQNDGILNGFHDKDEFSYMNPGKEENWSLSSGLPLISGNESITEKIIWIDDFHLKALANLKKPSSQDTPDFLRPIKEITLKKYIIMNLCELAPPEKTWPTPPVSWNRHKIINSLLGLRGKSMESPVTIAKMAAAAAAAAHIPFGIDKRVSTNSDYDPHYAEVESWLDEHPEFFQEYLIRKGTRSMIDSCNGHSHKSNHSSSHGPPPTKKNYDSGAPVRKVSAHEFEKGGLTKPLVTTTLDGTPTFLCPIPFSDSPNSAIRKRSRNDILGMNESELIFELVKDICNDLDVRRLCHKILQNVGILANADRCSLFLVQGEGESRCLVSDLFDISSNSSMEDSQKKKTEIRIPWGSGIVGHVAKSGVAVNIPDCYMDERFNQEVDNMTGYHTKSMLCTPIRDLDGAVIGIAQVINKAGDGHFTKNDEILFGKYLQFCGIGLCNAQLYERSQLEVKRNQVLLDLARVIFQEQSTIDNVVHRILTHMLSLIRCERAMLLLVHDRSPGTFSRVFDLEASEVQDEEKRVCPSFEGRFPINTGITGYVASTAETVNTSDAYSDPRFDKKVDHGTDFKHRTILSMPIFYNQTTNKVIGVFQLVNKFDNLPFTTNDENFVEAFAIFCGMGIHNVHMYEKTVVAMAKQQVTLEVLSYHATAPVEEAIKLSRQKVPSAAALSLHSFSFNYFGLENDETLLASIRMFIDLDFPGRFHIDYLLLCRWFTSVKKNYRDVTYHNWRHAFNVAQMMFAVITASQWWKTLGDVECLSLMIACLCHDLDHRGTNNSFQVKSSSNLAQLYSTSTMEHHHFDQCLMILNSKGNQILQNLTQDEFKRVVNVLEDAILATDLALYFSRRNETLNLIETGSLDVASNEHHRSLFRGLLMTACDLGAITKPWESQKKVAKLVSAEFLYQGDLEKDELHLEPIDMMNRDKQDRLPAHVRWMFHE</sequence>
<evidence type="ECO:0000313" key="10">
    <source>
        <dbReference type="Proteomes" id="UP000675881"/>
    </source>
</evidence>
<dbReference type="InterPro" id="IPR023088">
    <property type="entry name" value="PDEase"/>
</dbReference>
<dbReference type="Gene3D" id="3.30.450.40">
    <property type="match status" value="2"/>
</dbReference>
<proteinExistence type="inferred from homology"/>
<feature type="binding site" evidence="6">
    <location>
        <position position="785"/>
    </location>
    <ligand>
        <name>Zn(2+)</name>
        <dbReference type="ChEBI" id="CHEBI:29105"/>
        <label>1</label>
    </ligand>
</feature>
<dbReference type="PRINTS" id="PR00387">
    <property type="entry name" value="PDIESTERASE1"/>
</dbReference>
<dbReference type="InterPro" id="IPR036971">
    <property type="entry name" value="PDEase_catalytic_dom_sf"/>
</dbReference>
<evidence type="ECO:0000256" key="8">
    <source>
        <dbReference type="SAM" id="MobiDB-lite"/>
    </source>
</evidence>
<dbReference type="Pfam" id="PF01590">
    <property type="entry name" value="GAF"/>
    <property type="match status" value="2"/>
</dbReference>
<dbReference type="InterPro" id="IPR003607">
    <property type="entry name" value="HD/PDEase_dom"/>
</dbReference>
<dbReference type="PROSITE" id="PS51845">
    <property type="entry name" value="PDEASE_I_2"/>
    <property type="match status" value="1"/>
</dbReference>
<dbReference type="Gene3D" id="1.10.1300.10">
    <property type="entry name" value="3'5'-cyclic nucleotide phosphodiesterase, catalytic domain"/>
    <property type="match status" value="1"/>
</dbReference>
<dbReference type="EMBL" id="HG994584">
    <property type="protein sequence ID" value="CAF2942328.1"/>
    <property type="molecule type" value="Genomic_DNA"/>
</dbReference>
<dbReference type="OrthoDB" id="74705at2759"/>
<dbReference type="InterPro" id="IPR003018">
    <property type="entry name" value="GAF"/>
</dbReference>
<dbReference type="Pfam" id="PF00233">
    <property type="entry name" value="PDEase_I"/>
    <property type="match status" value="1"/>
</dbReference>
<organism evidence="9 10">
    <name type="scientific">Lepeophtheirus salmonis</name>
    <name type="common">Salmon louse</name>
    <name type="synonym">Caligus salmonis</name>
    <dbReference type="NCBI Taxonomy" id="72036"/>
    <lineage>
        <taxon>Eukaryota</taxon>
        <taxon>Metazoa</taxon>
        <taxon>Ecdysozoa</taxon>
        <taxon>Arthropoda</taxon>
        <taxon>Crustacea</taxon>
        <taxon>Multicrustacea</taxon>
        <taxon>Hexanauplia</taxon>
        <taxon>Copepoda</taxon>
        <taxon>Siphonostomatoida</taxon>
        <taxon>Caligidae</taxon>
        <taxon>Lepeophtheirus</taxon>
    </lineage>
</organism>
<reference evidence="9" key="1">
    <citation type="submission" date="2021-02" db="EMBL/GenBank/DDBJ databases">
        <authorList>
            <person name="Bekaert M."/>
        </authorList>
    </citation>
    <scope>NUCLEOTIDE SEQUENCE</scope>
    <source>
        <strain evidence="9">IoA-00</strain>
    </source>
</reference>
<evidence type="ECO:0000256" key="7">
    <source>
        <dbReference type="RuleBase" id="RU363067"/>
    </source>
</evidence>
<feature type="binding site" evidence="6">
    <location>
        <position position="897"/>
    </location>
    <ligand>
        <name>Zn(2+)</name>
        <dbReference type="ChEBI" id="CHEBI:29105"/>
        <label>1</label>
    </ligand>
</feature>
<evidence type="ECO:0000256" key="4">
    <source>
        <dbReference type="ARBA" id="ARBA00022801"/>
    </source>
</evidence>
<dbReference type="SMART" id="SM00471">
    <property type="entry name" value="HDc"/>
    <property type="match status" value="1"/>
</dbReference>
<gene>
    <name evidence="9" type="ORF">LSAA_10058</name>
</gene>
<dbReference type="FunFam" id="3.30.450.40:FF:000032">
    <property type="entry name" value="Phosphodiesterase"/>
    <property type="match status" value="1"/>
</dbReference>
<dbReference type="SUPFAM" id="SSF109604">
    <property type="entry name" value="HD-domain/PDEase-like"/>
    <property type="match status" value="1"/>
</dbReference>
<comment type="cofactor">
    <cofactor evidence="7">
        <name>a divalent metal cation</name>
        <dbReference type="ChEBI" id="CHEBI:60240"/>
    </cofactor>
    <text evidence="7">Binds 2 divalent metal cations per subunit. Site 1 may preferentially bind zinc ions, while site 2 has a preference for magnesium and/or manganese ions.</text>
</comment>
<accession>A0A7R8CV53</accession>
<dbReference type="CDD" id="cd00077">
    <property type="entry name" value="HDc"/>
    <property type="match status" value="1"/>
</dbReference>
<dbReference type="PANTHER" id="PTHR11347">
    <property type="entry name" value="CYCLIC NUCLEOTIDE PHOSPHODIESTERASE"/>
    <property type="match status" value="1"/>
</dbReference>
<feature type="region of interest" description="Disordered" evidence="8">
    <location>
        <begin position="206"/>
        <end position="234"/>
    </location>
</feature>
<evidence type="ECO:0000256" key="3">
    <source>
        <dbReference type="ARBA" id="ARBA00022723"/>
    </source>
</evidence>
<dbReference type="GO" id="GO:0004114">
    <property type="term" value="F:3',5'-cyclic-nucleotide phosphodiesterase activity"/>
    <property type="evidence" value="ECO:0007669"/>
    <property type="project" value="InterPro"/>
</dbReference>
<feature type="active site" description="Proton donor" evidence="5">
    <location>
        <position position="745"/>
    </location>
</feature>
<dbReference type="GO" id="GO:0007165">
    <property type="term" value="P:signal transduction"/>
    <property type="evidence" value="ECO:0007669"/>
    <property type="project" value="InterPro"/>
</dbReference>
<comment type="similarity">
    <text evidence="1 7">Belongs to the cyclic nucleotide phosphodiesterase family.</text>
</comment>
<dbReference type="Proteomes" id="UP000675881">
    <property type="component" value="Chromosome 5"/>
</dbReference>
<protein>
    <recommendedName>
        <fullName evidence="7">Phosphodiesterase</fullName>
        <ecNumber evidence="7">3.1.4.-</ecNumber>
    </recommendedName>
</protein>
<dbReference type="GO" id="GO:0046872">
    <property type="term" value="F:metal ion binding"/>
    <property type="evidence" value="ECO:0007669"/>
    <property type="project" value="UniProtKB-KW"/>
</dbReference>
<keyword evidence="3 6" id="KW-0479">Metal-binding</keyword>
<dbReference type="FunFam" id="1.10.1300.10:FF:000003">
    <property type="entry name" value="Phosphodiesterase"/>
    <property type="match status" value="1"/>
</dbReference>
<evidence type="ECO:0000256" key="6">
    <source>
        <dbReference type="PIRSR" id="PIRSR623088-3"/>
    </source>
</evidence>
<dbReference type="FunFam" id="3.30.450.40:FF:000015">
    <property type="entry name" value="Phosphodiesterase"/>
    <property type="match status" value="1"/>
</dbReference>
<evidence type="ECO:0000313" key="9">
    <source>
        <dbReference type="EMBL" id="CAF2942328.1"/>
    </source>
</evidence>
<dbReference type="InterPro" id="IPR002073">
    <property type="entry name" value="PDEase_catalytic_dom"/>
</dbReference>
<keyword evidence="10" id="KW-1185">Reference proteome</keyword>
<evidence type="ECO:0000256" key="1">
    <source>
        <dbReference type="ARBA" id="ARBA00007648"/>
    </source>
</evidence>
<dbReference type="InterPro" id="IPR023174">
    <property type="entry name" value="PDEase_CS"/>
</dbReference>
<dbReference type="EC" id="3.1.4.-" evidence="7"/>
<dbReference type="AlphaFoldDB" id="A0A7R8CV53"/>
<keyword evidence="2" id="KW-0140">cGMP</keyword>
<evidence type="ECO:0000256" key="2">
    <source>
        <dbReference type="ARBA" id="ARBA00022535"/>
    </source>
</evidence>
<dbReference type="SUPFAM" id="SSF55781">
    <property type="entry name" value="GAF domain-like"/>
    <property type="match status" value="2"/>
</dbReference>
<dbReference type="InterPro" id="IPR029016">
    <property type="entry name" value="GAF-like_dom_sf"/>
</dbReference>
<dbReference type="SMART" id="SM00065">
    <property type="entry name" value="GAF"/>
    <property type="match status" value="2"/>
</dbReference>
<name>A0A7R8CV53_LEPSM</name>
<feature type="binding site" evidence="6">
    <location>
        <position position="786"/>
    </location>
    <ligand>
        <name>Zn(2+)</name>
        <dbReference type="ChEBI" id="CHEBI:29105"/>
        <label>1</label>
    </ligand>
</feature>
<keyword evidence="4 7" id="KW-0378">Hydrolase</keyword>
<evidence type="ECO:0000256" key="5">
    <source>
        <dbReference type="PIRSR" id="PIRSR623088-1"/>
    </source>
</evidence>
<dbReference type="PROSITE" id="PS00126">
    <property type="entry name" value="PDEASE_I_1"/>
    <property type="match status" value="1"/>
</dbReference>
<feature type="binding site" evidence="6">
    <location>
        <position position="749"/>
    </location>
    <ligand>
        <name>Zn(2+)</name>
        <dbReference type="ChEBI" id="CHEBI:29105"/>
        <label>1</label>
    </ligand>
</feature>